<keyword evidence="2" id="KW-1185">Reference proteome</keyword>
<dbReference type="EMBL" id="MKKU01000054">
    <property type="protein sequence ID" value="RNF26175.1"/>
    <property type="molecule type" value="Genomic_DNA"/>
</dbReference>
<protein>
    <submittedName>
        <fullName evidence="1">Uncharacterized protein</fullName>
    </submittedName>
</protein>
<dbReference type="RefSeq" id="XP_029231381.1">
    <property type="nucleotide sequence ID" value="XM_029368513.1"/>
</dbReference>
<proteinExistence type="predicted"/>
<accession>A0A3R7PWC3</accession>
<name>A0A3R7PWC3_9TRYP</name>
<dbReference type="AlphaFoldDB" id="A0A3R7PWC3"/>
<dbReference type="GeneID" id="40315186"/>
<evidence type="ECO:0000313" key="1">
    <source>
        <dbReference type="EMBL" id="RNF26175.1"/>
    </source>
</evidence>
<evidence type="ECO:0000313" key="2">
    <source>
        <dbReference type="Proteomes" id="UP000284403"/>
    </source>
</evidence>
<sequence length="741" mass="78248">MQYLYDDVVPPFRFFAKIVMRCVNNALDEATKNHRTEHASLHVPYTSIAADNPCLVEVPPGLVARSVAVGPTLDSAAGRMNASAGNSLSAVCVVGDVVLCGFTNGRVTLVYSSPHGGAFETLEIPPFTPNPTQVVALSCVPLREGHWVVAVSHEASVFVRTLALKQSVHPPMVLRKRTQQRVIEMRTTEWASGARVSSLQLSPCVKYLAVAFSDDALVAVAALPSLGVSRHGLGDGPERVTLDLTSRLVEDGRLGGNRQARVFFMPERLPGGLRSAFLSASTWTDPETTAGAHHPLCLLVWVNGNSYTRCPLKSISGSALRRLSTVLASGPPVTVSCSKKSILAATAAEAAATSSAAHRTRLKSKLGAGGLKEGLADAASEAATSLLRQSPFIGMYRGLLSDRIVAAALASADGTVVAVGCAGGCVYLMDGHGITSMLFATPFQGKSMRLMSLHPSKELRCGMVLRAVRAPPGEGRGVTLAHARGSVSPAFLSVGTVRCLRDVEGLTAVLPLGELPLVVLFCAHGVYLWDVHYNCVVASLAGLPPLEPFSLCEVLYRGAASGALRPTLAKKLRSTLYLPFCTETAIVWWTSDETLARLSIADLLAQVYPLLDAEFRGLPMRAMAHLLARVPPAQRHVPECVANFELPAECQLLLDTYDVASPAAAVAAAVGGVFGGGTGAGLADLKDPAREAALHRFPELPFAPLHPETIASCFLETTCSSVTTRAEELSAMFGASLPRGS</sequence>
<comment type="caution">
    <text evidence="1">The sequence shown here is derived from an EMBL/GenBank/DDBJ whole genome shotgun (WGS) entry which is preliminary data.</text>
</comment>
<reference evidence="1 2" key="1">
    <citation type="journal article" date="2018" name="BMC Genomics">
        <title>Genomic comparison of Trypanosoma conorhini and Trypanosoma rangeli to Trypanosoma cruzi strains of high and low virulence.</title>
        <authorList>
            <person name="Bradwell K.R."/>
            <person name="Koparde V.N."/>
            <person name="Matveyev A.V."/>
            <person name="Serrano M.G."/>
            <person name="Alves J.M."/>
            <person name="Parikh H."/>
            <person name="Huang B."/>
            <person name="Lee V."/>
            <person name="Espinosa-Alvarez O."/>
            <person name="Ortiz P.A."/>
            <person name="Costa-Martins A.G."/>
            <person name="Teixeira M.M."/>
            <person name="Buck G.A."/>
        </authorList>
    </citation>
    <scope>NUCLEOTIDE SEQUENCE [LARGE SCALE GENOMIC DNA]</scope>
    <source>
        <strain evidence="1 2">025E</strain>
    </source>
</reference>
<gene>
    <name evidence="1" type="ORF">Tco025E_01575</name>
</gene>
<organism evidence="1 2">
    <name type="scientific">Trypanosoma conorhini</name>
    <dbReference type="NCBI Taxonomy" id="83891"/>
    <lineage>
        <taxon>Eukaryota</taxon>
        <taxon>Discoba</taxon>
        <taxon>Euglenozoa</taxon>
        <taxon>Kinetoplastea</taxon>
        <taxon>Metakinetoplastina</taxon>
        <taxon>Trypanosomatida</taxon>
        <taxon>Trypanosomatidae</taxon>
        <taxon>Trypanosoma</taxon>
    </lineage>
</organism>
<dbReference type="OrthoDB" id="248590at2759"/>
<dbReference type="Proteomes" id="UP000284403">
    <property type="component" value="Unassembled WGS sequence"/>
</dbReference>